<feature type="region of interest" description="Disordered" evidence="8">
    <location>
        <begin position="174"/>
        <end position="214"/>
    </location>
</feature>
<dbReference type="Proteomes" id="UP000481421">
    <property type="component" value="Unassembled WGS sequence"/>
</dbReference>
<evidence type="ECO:0000313" key="11">
    <source>
        <dbReference type="EMBL" id="NEX45270.1"/>
    </source>
</evidence>
<feature type="compositionally biased region" description="Low complexity" evidence="8">
    <location>
        <begin position="203"/>
        <end position="213"/>
    </location>
</feature>
<evidence type="ECO:0000256" key="6">
    <source>
        <dbReference type="ARBA" id="ARBA00023136"/>
    </source>
</evidence>
<protein>
    <submittedName>
        <fullName evidence="11">OmpA family protein</fullName>
    </submittedName>
</protein>
<keyword evidence="5 9" id="KW-1133">Transmembrane helix</keyword>
<dbReference type="InterPro" id="IPR036737">
    <property type="entry name" value="OmpA-like_sf"/>
</dbReference>
<dbReference type="Gene3D" id="3.30.1330.60">
    <property type="entry name" value="OmpA-like domain"/>
    <property type="match status" value="1"/>
</dbReference>
<gene>
    <name evidence="11" type="ORF">G3572_03565</name>
</gene>
<organism evidence="11 12">
    <name type="scientific">Pseudotabrizicola algicola</name>
    <dbReference type="NCBI Taxonomy" id="2709381"/>
    <lineage>
        <taxon>Bacteria</taxon>
        <taxon>Pseudomonadati</taxon>
        <taxon>Pseudomonadota</taxon>
        <taxon>Alphaproteobacteria</taxon>
        <taxon>Rhodobacterales</taxon>
        <taxon>Paracoccaceae</taxon>
        <taxon>Pseudotabrizicola</taxon>
    </lineage>
</organism>
<dbReference type="GO" id="GO:0005886">
    <property type="term" value="C:plasma membrane"/>
    <property type="evidence" value="ECO:0007669"/>
    <property type="project" value="UniProtKB-SubCell"/>
</dbReference>
<keyword evidence="3" id="KW-1003">Cell membrane</keyword>
<evidence type="ECO:0000256" key="1">
    <source>
        <dbReference type="ARBA" id="ARBA00004162"/>
    </source>
</evidence>
<evidence type="ECO:0000259" key="10">
    <source>
        <dbReference type="PROSITE" id="PS51123"/>
    </source>
</evidence>
<dbReference type="Pfam" id="PF00691">
    <property type="entry name" value="OmpA"/>
    <property type="match status" value="1"/>
</dbReference>
<dbReference type="EMBL" id="JAAIKE010000001">
    <property type="protein sequence ID" value="NEX45270.1"/>
    <property type="molecule type" value="Genomic_DNA"/>
</dbReference>
<keyword evidence="6 7" id="KW-0472">Membrane</keyword>
<dbReference type="PANTHER" id="PTHR30329">
    <property type="entry name" value="STATOR ELEMENT OF FLAGELLAR MOTOR COMPLEX"/>
    <property type="match status" value="1"/>
</dbReference>
<feature type="region of interest" description="Disordered" evidence="8">
    <location>
        <begin position="86"/>
        <end position="124"/>
    </location>
</feature>
<evidence type="ECO:0000256" key="7">
    <source>
        <dbReference type="PROSITE-ProRule" id="PRU00473"/>
    </source>
</evidence>
<dbReference type="InterPro" id="IPR025713">
    <property type="entry name" value="MotB-like_N_dom"/>
</dbReference>
<evidence type="ECO:0000256" key="2">
    <source>
        <dbReference type="ARBA" id="ARBA00008914"/>
    </source>
</evidence>
<feature type="domain" description="OmpA-like" evidence="10">
    <location>
        <begin position="244"/>
        <end position="365"/>
    </location>
</feature>
<dbReference type="AlphaFoldDB" id="A0A6B3RH30"/>
<dbReference type="CDD" id="cd07185">
    <property type="entry name" value="OmpA_C-like"/>
    <property type="match status" value="1"/>
</dbReference>
<evidence type="ECO:0000256" key="4">
    <source>
        <dbReference type="ARBA" id="ARBA00022692"/>
    </source>
</evidence>
<dbReference type="InterPro" id="IPR050330">
    <property type="entry name" value="Bact_OuterMem_StrucFunc"/>
</dbReference>
<evidence type="ECO:0000256" key="9">
    <source>
        <dbReference type="SAM" id="Phobius"/>
    </source>
</evidence>
<comment type="caution">
    <text evidence="11">The sequence shown here is derived from an EMBL/GenBank/DDBJ whole genome shotgun (WGS) entry which is preliminary data.</text>
</comment>
<dbReference type="InterPro" id="IPR006665">
    <property type="entry name" value="OmpA-like"/>
</dbReference>
<feature type="transmembrane region" description="Helical" evidence="9">
    <location>
        <begin position="32"/>
        <end position="54"/>
    </location>
</feature>
<keyword evidence="4 9" id="KW-0812">Transmembrane</keyword>
<comment type="similarity">
    <text evidence="2">Belongs to the MotB family.</text>
</comment>
<dbReference type="PROSITE" id="PS51123">
    <property type="entry name" value="OMPA_2"/>
    <property type="match status" value="1"/>
</dbReference>
<evidence type="ECO:0000256" key="8">
    <source>
        <dbReference type="SAM" id="MobiDB-lite"/>
    </source>
</evidence>
<comment type="subcellular location">
    <subcellularLocation>
        <location evidence="1">Cell membrane</location>
        <topology evidence="1">Single-pass membrane protein</topology>
    </subcellularLocation>
</comment>
<evidence type="ECO:0000256" key="3">
    <source>
        <dbReference type="ARBA" id="ARBA00022475"/>
    </source>
</evidence>
<reference evidence="11 12" key="1">
    <citation type="submission" date="2020-02" db="EMBL/GenBank/DDBJ databases">
        <title>Rhodobacter algicola sp. nov., isolated from microalga culture.</title>
        <authorList>
            <person name="Park C.-Y."/>
        </authorList>
    </citation>
    <scope>NUCLEOTIDE SEQUENCE [LARGE SCALE GENOMIC DNA]</scope>
    <source>
        <strain evidence="11 12">ETT8</strain>
    </source>
</reference>
<sequence length="370" mass="38016">MAKLKVVPAPPPVEEEDEQDCPRCPPVGAPAWMATFADMATLLMAFFVLILSFANFDEVSFKKMTGALREHFGVRLIDVMQNPDSLTILDMNSPPASNPPSPEDVPDPAQSPSPGSEAQKPDPELQRVTELLEEAIRDGSVTVSGENGAVTVRLPEGGAAAELARALAAGAKDIAGPPGAAEGQQSGTGRQGDAAGQGTEPDAQSAQGEAGASAKRRAAIADARLKVALREIDGEGLVDVQQQDDKVLVTIGAGGAFGSGSATLTDEAREIMSRIALAAVADSGNITVTGHTDSVPLTGGQFTDNWGLAAARAASVVRELAQSGGVEPSRLSAISKGESVPVADNGTEAGRSANRRIEILFDFSNSSASP</sequence>
<evidence type="ECO:0000256" key="5">
    <source>
        <dbReference type="ARBA" id="ARBA00022989"/>
    </source>
</evidence>
<keyword evidence="12" id="KW-1185">Reference proteome</keyword>
<evidence type="ECO:0000313" key="12">
    <source>
        <dbReference type="Proteomes" id="UP000481421"/>
    </source>
</evidence>
<feature type="region of interest" description="Disordered" evidence="8">
    <location>
        <begin position="1"/>
        <end position="22"/>
    </location>
</feature>
<proteinExistence type="inferred from homology"/>
<dbReference type="PANTHER" id="PTHR30329:SF21">
    <property type="entry name" value="LIPOPROTEIN YIAD-RELATED"/>
    <property type="match status" value="1"/>
</dbReference>
<dbReference type="SUPFAM" id="SSF103088">
    <property type="entry name" value="OmpA-like"/>
    <property type="match status" value="1"/>
</dbReference>
<accession>A0A6B3RH30</accession>
<name>A0A6B3RH30_9RHOB</name>
<dbReference type="Pfam" id="PF13677">
    <property type="entry name" value="MotB_plug"/>
    <property type="match status" value="1"/>
</dbReference>
<dbReference type="RefSeq" id="WP_164609277.1">
    <property type="nucleotide sequence ID" value="NZ_JAAIKE010000001.1"/>
</dbReference>